<protein>
    <recommendedName>
        <fullName evidence="2">DUF7730 domain-containing protein</fullName>
    </recommendedName>
</protein>
<dbReference type="PANTHER" id="PTHR38790:SF4">
    <property type="entry name" value="2EXR DOMAIN-CONTAINING PROTEIN"/>
    <property type="match status" value="1"/>
</dbReference>
<accession>A0A6A6ALA6</accession>
<keyword evidence="4" id="KW-1185">Reference proteome</keyword>
<feature type="compositionally biased region" description="Low complexity" evidence="1">
    <location>
        <begin position="13"/>
        <end position="23"/>
    </location>
</feature>
<dbReference type="EMBL" id="ML977500">
    <property type="protein sequence ID" value="KAF2132762.1"/>
    <property type="molecule type" value="Genomic_DNA"/>
</dbReference>
<feature type="domain" description="DUF7730" evidence="2">
    <location>
        <begin position="81"/>
        <end position="209"/>
    </location>
</feature>
<dbReference type="RefSeq" id="XP_033527149.1">
    <property type="nucleotide sequence ID" value="XM_033662310.1"/>
</dbReference>
<dbReference type="PANTHER" id="PTHR38790">
    <property type="entry name" value="2EXR DOMAIN-CONTAINING PROTEIN-RELATED"/>
    <property type="match status" value="1"/>
</dbReference>
<dbReference type="Pfam" id="PF24864">
    <property type="entry name" value="DUF7730"/>
    <property type="match status" value="1"/>
</dbReference>
<gene>
    <name evidence="3" type="ORF">P153DRAFT_173054</name>
</gene>
<sequence>MMATRKEQLMPDTKTTAALLPKAAKVKKRTSAKPADASKRRSLRLAEKPRKYPVRRYKNGLLNLEETPERLVEIVKRNTIDSPLLRLPPELRNKIWAFTMSRQFVIVDPALESGEVIKKNCVGAVSVQSKSMDSSGGLAGHYQTKGLSSTFHLPKVSRQVYSETATLAYSTSTFIIGWSILNYNDWAKRLLPAQRNAIEVIEAKASVVAALVESPSYSKKTMIIQCFPNLKRFTITQKAFQEVKRYSVMYNPSITLTNEEYEVRIETRLKESAGADVDIVFEGNAMASGNSATA</sequence>
<dbReference type="AlphaFoldDB" id="A0A6A6ALA6"/>
<dbReference type="InterPro" id="IPR056632">
    <property type="entry name" value="DUF7730"/>
</dbReference>
<evidence type="ECO:0000313" key="4">
    <source>
        <dbReference type="Proteomes" id="UP000799771"/>
    </source>
</evidence>
<proteinExistence type="predicted"/>
<feature type="region of interest" description="Disordered" evidence="1">
    <location>
        <begin position="1"/>
        <end position="47"/>
    </location>
</feature>
<evidence type="ECO:0000259" key="2">
    <source>
        <dbReference type="Pfam" id="PF24864"/>
    </source>
</evidence>
<dbReference type="GeneID" id="54402742"/>
<dbReference type="Proteomes" id="UP000799771">
    <property type="component" value="Unassembled WGS sequence"/>
</dbReference>
<dbReference type="OrthoDB" id="5413827at2759"/>
<reference evidence="3" key="1">
    <citation type="journal article" date="2020" name="Stud. Mycol.">
        <title>101 Dothideomycetes genomes: a test case for predicting lifestyles and emergence of pathogens.</title>
        <authorList>
            <person name="Haridas S."/>
            <person name="Albert R."/>
            <person name="Binder M."/>
            <person name="Bloem J."/>
            <person name="Labutti K."/>
            <person name="Salamov A."/>
            <person name="Andreopoulos B."/>
            <person name="Baker S."/>
            <person name="Barry K."/>
            <person name="Bills G."/>
            <person name="Bluhm B."/>
            <person name="Cannon C."/>
            <person name="Castanera R."/>
            <person name="Culley D."/>
            <person name="Daum C."/>
            <person name="Ezra D."/>
            <person name="Gonzalez J."/>
            <person name="Henrissat B."/>
            <person name="Kuo A."/>
            <person name="Liang C."/>
            <person name="Lipzen A."/>
            <person name="Lutzoni F."/>
            <person name="Magnuson J."/>
            <person name="Mondo S."/>
            <person name="Nolan M."/>
            <person name="Ohm R."/>
            <person name="Pangilinan J."/>
            <person name="Park H.-J."/>
            <person name="Ramirez L."/>
            <person name="Alfaro M."/>
            <person name="Sun H."/>
            <person name="Tritt A."/>
            <person name="Yoshinaga Y."/>
            <person name="Zwiers L.-H."/>
            <person name="Turgeon B."/>
            <person name="Goodwin S."/>
            <person name="Spatafora J."/>
            <person name="Crous P."/>
            <person name="Grigoriev I."/>
        </authorList>
    </citation>
    <scope>NUCLEOTIDE SEQUENCE</scope>
    <source>
        <strain evidence="3">CBS 119687</strain>
    </source>
</reference>
<organism evidence="3 4">
    <name type="scientific">Dothidotthia symphoricarpi CBS 119687</name>
    <dbReference type="NCBI Taxonomy" id="1392245"/>
    <lineage>
        <taxon>Eukaryota</taxon>
        <taxon>Fungi</taxon>
        <taxon>Dikarya</taxon>
        <taxon>Ascomycota</taxon>
        <taxon>Pezizomycotina</taxon>
        <taxon>Dothideomycetes</taxon>
        <taxon>Pleosporomycetidae</taxon>
        <taxon>Pleosporales</taxon>
        <taxon>Dothidotthiaceae</taxon>
        <taxon>Dothidotthia</taxon>
    </lineage>
</organism>
<feature type="compositionally biased region" description="Basic and acidic residues" evidence="1">
    <location>
        <begin position="36"/>
        <end position="47"/>
    </location>
</feature>
<name>A0A6A6ALA6_9PLEO</name>
<evidence type="ECO:0000313" key="3">
    <source>
        <dbReference type="EMBL" id="KAF2132762.1"/>
    </source>
</evidence>
<evidence type="ECO:0000256" key="1">
    <source>
        <dbReference type="SAM" id="MobiDB-lite"/>
    </source>
</evidence>